<dbReference type="EC" id="2.1.1.72" evidence="1"/>
<evidence type="ECO:0000256" key="6">
    <source>
        <dbReference type="ARBA" id="ARBA00047942"/>
    </source>
</evidence>
<evidence type="ECO:0000313" key="9">
    <source>
        <dbReference type="Proteomes" id="UP000035214"/>
    </source>
</evidence>
<keyword evidence="5" id="KW-0680">Restriction system</keyword>
<comment type="catalytic activity">
    <reaction evidence="6">
        <text>a 2'-deoxyadenosine in DNA + S-adenosyl-L-methionine = an N(6)-methyl-2'-deoxyadenosine in DNA + S-adenosyl-L-homocysteine + H(+)</text>
        <dbReference type="Rhea" id="RHEA:15197"/>
        <dbReference type="Rhea" id="RHEA-COMP:12418"/>
        <dbReference type="Rhea" id="RHEA-COMP:12419"/>
        <dbReference type="ChEBI" id="CHEBI:15378"/>
        <dbReference type="ChEBI" id="CHEBI:57856"/>
        <dbReference type="ChEBI" id="CHEBI:59789"/>
        <dbReference type="ChEBI" id="CHEBI:90615"/>
        <dbReference type="ChEBI" id="CHEBI:90616"/>
        <dbReference type="EC" id="2.1.1.72"/>
    </reaction>
</comment>
<accession>A0A0G8F6X9</accession>
<dbReference type="Proteomes" id="UP000035214">
    <property type="component" value="Unassembled WGS sequence"/>
</dbReference>
<feature type="domain" description="DNA methylase adenine-specific" evidence="7">
    <location>
        <begin position="308"/>
        <end position="576"/>
    </location>
</feature>
<dbReference type="SUPFAM" id="SSF53335">
    <property type="entry name" value="S-adenosyl-L-methionine-dependent methyltransferases"/>
    <property type="match status" value="1"/>
</dbReference>
<organism evidence="8 9">
    <name type="scientific">Bacillus cereus</name>
    <dbReference type="NCBI Taxonomy" id="1396"/>
    <lineage>
        <taxon>Bacteria</taxon>
        <taxon>Bacillati</taxon>
        <taxon>Bacillota</taxon>
        <taxon>Bacilli</taxon>
        <taxon>Bacillales</taxon>
        <taxon>Bacillaceae</taxon>
        <taxon>Bacillus</taxon>
        <taxon>Bacillus cereus group</taxon>
    </lineage>
</organism>
<dbReference type="InterPro" id="IPR003356">
    <property type="entry name" value="DNA_methylase_A-5"/>
</dbReference>
<keyword evidence="3 8" id="KW-0808">Transferase</keyword>
<gene>
    <name evidence="8" type="ORF">B4077_0935</name>
</gene>
<dbReference type="GO" id="GO:0003677">
    <property type="term" value="F:DNA binding"/>
    <property type="evidence" value="ECO:0007669"/>
    <property type="project" value="InterPro"/>
</dbReference>
<comment type="caution">
    <text evidence="8">The sequence shown here is derived from an EMBL/GenBank/DDBJ whole genome shotgun (WGS) entry which is preliminary data.</text>
</comment>
<evidence type="ECO:0000259" key="7">
    <source>
        <dbReference type="Pfam" id="PF02384"/>
    </source>
</evidence>
<dbReference type="GO" id="GO:0032259">
    <property type="term" value="P:methylation"/>
    <property type="evidence" value="ECO:0007669"/>
    <property type="project" value="UniProtKB-KW"/>
</dbReference>
<keyword evidence="4" id="KW-0949">S-adenosyl-L-methionine</keyword>
<evidence type="ECO:0000313" key="8">
    <source>
        <dbReference type="EMBL" id="KLA32179.1"/>
    </source>
</evidence>
<dbReference type="REBASE" id="134825">
    <property type="entry name" value="Bce4077ORF935P"/>
</dbReference>
<protein>
    <recommendedName>
        <fullName evidence="1">site-specific DNA-methyltransferase (adenine-specific)</fullName>
        <ecNumber evidence="1">2.1.1.72</ecNumber>
    </recommendedName>
</protein>
<proteinExistence type="predicted"/>
<dbReference type="Pfam" id="PF02384">
    <property type="entry name" value="N6_Mtase"/>
    <property type="match status" value="1"/>
</dbReference>
<reference evidence="8 9" key="1">
    <citation type="submission" date="2015-04" db="EMBL/GenBank/DDBJ databases">
        <title>Draft Genome Sequences of Eight Spore-Forming Food Isolates of Bacillus cereus Genome sequencing.</title>
        <authorList>
            <person name="Krawcyk A.O."/>
            <person name="de Jong A."/>
            <person name="Eijlander R.T."/>
            <person name="Berendsen E.M."/>
            <person name="Holsappel S."/>
            <person name="Wells-Bennik M."/>
            <person name="Kuipers O.P."/>
        </authorList>
    </citation>
    <scope>NUCLEOTIDE SEQUENCE [LARGE SCALE GENOMIC DNA]</scope>
    <source>
        <strain evidence="8 9">B4077</strain>
    </source>
</reference>
<dbReference type="PATRIC" id="fig|1396.428.peg.118"/>
<evidence type="ECO:0000256" key="5">
    <source>
        <dbReference type="ARBA" id="ARBA00022747"/>
    </source>
</evidence>
<dbReference type="Gene3D" id="3.40.50.150">
    <property type="entry name" value="Vaccinia Virus protein VP39"/>
    <property type="match status" value="1"/>
</dbReference>
<dbReference type="PANTHER" id="PTHR42933:SF1">
    <property type="entry name" value="SITE-SPECIFIC DNA-METHYLTRANSFERASE (ADENINE-SPECIFIC)"/>
    <property type="match status" value="1"/>
</dbReference>
<dbReference type="GO" id="GO:0008170">
    <property type="term" value="F:N-methyltransferase activity"/>
    <property type="evidence" value="ECO:0007669"/>
    <property type="project" value="InterPro"/>
</dbReference>
<dbReference type="RefSeq" id="WP_046953899.1">
    <property type="nucleotide sequence ID" value="NZ_LCYI01000009.1"/>
</dbReference>
<sequence>MVNYQLTGKEVDTDFMVKDFLDAIGVEYSYQKSIIKEVDEALIGASKSESGGGKGNPEYVFLSGGHLFIIENKPNINELEYLDNNIVSTEFPYRNKFAVNGAVHYAKHIVEKSTFKEVIAIGVVGNHHYYEIQPYLVTKQGEVRKLEDVKSFEDFSPKNIDEFWNVAIKGMLPKEERELQEISKVAASLHEDLRNYGNLSNDYKATVVSGILLALEQKTFSIDELKGFEEDGAKDGDKVYSAIDMFLKHQDYKGRPAKYGVLLEHFLYIKNDNTLNTVNSYLGKTPLKYFVEQIEEKVYHHAKNNEHDIDILGKFYGEFVKYGGSDGNSLGIVLTPRHITSLMAELIDVSPDDYVLDPACGSGSFLISAMQRMINQVNQNKLLSVAQKEEKIEDIRKNKLYGVELQGKLFTIATTNMILRGDGKSNLQIGSMFDLPEDIYTQEVITPAGRAQREKFLTKILINPPYSQAKTKELAYLSEISFIKTSLDMLAKGGKLSAIVPISTMVGKSKEERTYKKKILEENTLEAVITLNIDTFYGVGVHPVICIFTAGIPHDFEKKRVNFIDFKDDGYQINKHVGLVANGSEKSKREHLIDVLNNNADDGTEFVVRTTITADDEWLHSFYYFNENIPEENEFQQAIADYLTFKFDMESHGKGFLFEEENS</sequence>
<evidence type="ECO:0000256" key="3">
    <source>
        <dbReference type="ARBA" id="ARBA00022679"/>
    </source>
</evidence>
<dbReference type="AlphaFoldDB" id="A0A0G8F6X9"/>
<dbReference type="PRINTS" id="PR00507">
    <property type="entry name" value="N12N6MTFRASE"/>
</dbReference>
<dbReference type="GO" id="GO:0009007">
    <property type="term" value="F:site-specific DNA-methyltransferase (adenine-specific) activity"/>
    <property type="evidence" value="ECO:0007669"/>
    <property type="project" value="UniProtKB-EC"/>
</dbReference>
<dbReference type="GO" id="GO:0009307">
    <property type="term" value="P:DNA restriction-modification system"/>
    <property type="evidence" value="ECO:0007669"/>
    <property type="project" value="UniProtKB-KW"/>
</dbReference>
<name>A0A0G8F6X9_BACCE</name>
<evidence type="ECO:0000256" key="1">
    <source>
        <dbReference type="ARBA" id="ARBA00011900"/>
    </source>
</evidence>
<dbReference type="EMBL" id="LCYI01000009">
    <property type="protein sequence ID" value="KLA32179.1"/>
    <property type="molecule type" value="Genomic_DNA"/>
</dbReference>
<evidence type="ECO:0000256" key="4">
    <source>
        <dbReference type="ARBA" id="ARBA00022691"/>
    </source>
</evidence>
<dbReference type="PANTHER" id="PTHR42933">
    <property type="entry name" value="SLR6095 PROTEIN"/>
    <property type="match status" value="1"/>
</dbReference>
<evidence type="ECO:0000256" key="2">
    <source>
        <dbReference type="ARBA" id="ARBA00022603"/>
    </source>
</evidence>
<dbReference type="InterPro" id="IPR029063">
    <property type="entry name" value="SAM-dependent_MTases_sf"/>
</dbReference>
<dbReference type="InterPro" id="IPR051537">
    <property type="entry name" value="DNA_Adenine_Mtase"/>
</dbReference>
<keyword evidence="2 8" id="KW-0489">Methyltransferase</keyword>